<accession>A0AAV2AWI9</accession>
<dbReference type="EMBL" id="CAXIEN010000217">
    <property type="protein sequence ID" value="CAL1287434.1"/>
    <property type="molecule type" value="Genomic_DNA"/>
</dbReference>
<dbReference type="Proteomes" id="UP001497382">
    <property type="component" value="Unassembled WGS sequence"/>
</dbReference>
<evidence type="ECO:0000313" key="1">
    <source>
        <dbReference type="EMBL" id="CAL1287434.1"/>
    </source>
</evidence>
<comment type="caution">
    <text evidence="1">The sequence shown here is derived from an EMBL/GenBank/DDBJ whole genome shotgun (WGS) entry which is preliminary data.</text>
</comment>
<keyword evidence="2" id="KW-1185">Reference proteome</keyword>
<evidence type="ECO:0000313" key="2">
    <source>
        <dbReference type="Proteomes" id="UP001497382"/>
    </source>
</evidence>
<gene>
    <name evidence="1" type="ORF">LARSCL_LOCUS14828</name>
</gene>
<name>A0AAV2AWI9_9ARAC</name>
<dbReference type="AlphaFoldDB" id="A0AAV2AWI9"/>
<organism evidence="1 2">
    <name type="scientific">Larinioides sclopetarius</name>
    <dbReference type="NCBI Taxonomy" id="280406"/>
    <lineage>
        <taxon>Eukaryota</taxon>
        <taxon>Metazoa</taxon>
        <taxon>Ecdysozoa</taxon>
        <taxon>Arthropoda</taxon>
        <taxon>Chelicerata</taxon>
        <taxon>Arachnida</taxon>
        <taxon>Araneae</taxon>
        <taxon>Araneomorphae</taxon>
        <taxon>Entelegynae</taxon>
        <taxon>Araneoidea</taxon>
        <taxon>Araneidae</taxon>
        <taxon>Larinioides</taxon>
    </lineage>
</organism>
<proteinExistence type="predicted"/>
<protein>
    <submittedName>
        <fullName evidence="1">Uncharacterized protein</fullName>
    </submittedName>
</protein>
<sequence>MQKVNLRWEAEVDLDALKEKTEAVAVEKNHLTIERQSMISFKHLQHPCYCSTSNPNKHSTIPLHSEKIGVWYAVFNQQIISLFFFTNRATSELYVMELFQPFIVQLMDDEEDYGFFQQSRRKGAYF</sequence>
<reference evidence="1 2" key="1">
    <citation type="submission" date="2024-04" db="EMBL/GenBank/DDBJ databases">
        <authorList>
            <person name="Rising A."/>
            <person name="Reimegard J."/>
            <person name="Sonavane S."/>
            <person name="Akerstrom W."/>
            <person name="Nylinder S."/>
            <person name="Hedman E."/>
            <person name="Kallberg Y."/>
        </authorList>
    </citation>
    <scope>NUCLEOTIDE SEQUENCE [LARGE SCALE GENOMIC DNA]</scope>
</reference>